<name>A0ABR2M678_9ASPA</name>
<accession>A0ABR2M678</accession>
<comment type="caution">
    <text evidence="1">The sequence shown here is derived from an EMBL/GenBank/DDBJ whole genome shotgun (WGS) entry which is preliminary data.</text>
</comment>
<evidence type="ECO:0000313" key="1">
    <source>
        <dbReference type="EMBL" id="KAK8959667.1"/>
    </source>
</evidence>
<proteinExistence type="predicted"/>
<reference evidence="1 2" key="1">
    <citation type="journal article" date="2022" name="Nat. Plants">
        <title>Genomes of leafy and leafless Platanthera orchids illuminate the evolution of mycoheterotrophy.</title>
        <authorList>
            <person name="Li M.H."/>
            <person name="Liu K.W."/>
            <person name="Li Z."/>
            <person name="Lu H.C."/>
            <person name="Ye Q.L."/>
            <person name="Zhang D."/>
            <person name="Wang J.Y."/>
            <person name="Li Y.F."/>
            <person name="Zhong Z.M."/>
            <person name="Liu X."/>
            <person name="Yu X."/>
            <person name="Liu D.K."/>
            <person name="Tu X.D."/>
            <person name="Liu B."/>
            <person name="Hao Y."/>
            <person name="Liao X.Y."/>
            <person name="Jiang Y.T."/>
            <person name="Sun W.H."/>
            <person name="Chen J."/>
            <person name="Chen Y.Q."/>
            <person name="Ai Y."/>
            <person name="Zhai J.W."/>
            <person name="Wu S.S."/>
            <person name="Zhou Z."/>
            <person name="Hsiao Y.Y."/>
            <person name="Wu W.L."/>
            <person name="Chen Y.Y."/>
            <person name="Lin Y.F."/>
            <person name="Hsu J.L."/>
            <person name="Li C.Y."/>
            <person name="Wang Z.W."/>
            <person name="Zhao X."/>
            <person name="Zhong W.Y."/>
            <person name="Ma X.K."/>
            <person name="Ma L."/>
            <person name="Huang J."/>
            <person name="Chen G.Z."/>
            <person name="Huang M.Z."/>
            <person name="Huang L."/>
            <person name="Peng D.H."/>
            <person name="Luo Y.B."/>
            <person name="Zou S.Q."/>
            <person name="Chen S.P."/>
            <person name="Lan S."/>
            <person name="Tsai W.C."/>
            <person name="Van de Peer Y."/>
            <person name="Liu Z.J."/>
        </authorList>
    </citation>
    <scope>NUCLEOTIDE SEQUENCE [LARGE SCALE GENOMIC DNA]</scope>
    <source>
        <strain evidence="1">Lor288</strain>
    </source>
</reference>
<dbReference type="EMBL" id="JBBWWR010000011">
    <property type="protein sequence ID" value="KAK8959667.1"/>
    <property type="molecule type" value="Genomic_DNA"/>
</dbReference>
<keyword evidence="2" id="KW-1185">Reference proteome</keyword>
<gene>
    <name evidence="1" type="ORF">KSP40_PGU012547</name>
</gene>
<dbReference type="Proteomes" id="UP001412067">
    <property type="component" value="Unassembled WGS sequence"/>
</dbReference>
<organism evidence="1 2">
    <name type="scientific">Platanthera guangdongensis</name>
    <dbReference type="NCBI Taxonomy" id="2320717"/>
    <lineage>
        <taxon>Eukaryota</taxon>
        <taxon>Viridiplantae</taxon>
        <taxon>Streptophyta</taxon>
        <taxon>Embryophyta</taxon>
        <taxon>Tracheophyta</taxon>
        <taxon>Spermatophyta</taxon>
        <taxon>Magnoliopsida</taxon>
        <taxon>Liliopsida</taxon>
        <taxon>Asparagales</taxon>
        <taxon>Orchidaceae</taxon>
        <taxon>Orchidoideae</taxon>
        <taxon>Orchideae</taxon>
        <taxon>Orchidinae</taxon>
        <taxon>Platanthera</taxon>
    </lineage>
</organism>
<protein>
    <submittedName>
        <fullName evidence="1">Uncharacterized protein</fullName>
    </submittedName>
</protein>
<evidence type="ECO:0000313" key="2">
    <source>
        <dbReference type="Proteomes" id="UP001412067"/>
    </source>
</evidence>
<sequence>MSIRRNGRPEIFFCRFQNPAAQNLTMEISSSFLLQHPCLHPGRHDEQVHRWGEYLVVVVDDFEGVPRRPHQPPEVAFLPPILEGPHESMFEAFRGRRFDATHWRLNINELGEVYHSEGIYLGETLLYSLTLSSILVCLLLRLTLLRRCSYSHSLARTSPPGEGSHAVASGFDKPACQC</sequence>